<comment type="caution">
    <text evidence="6">The sequence shown here is derived from an EMBL/GenBank/DDBJ whole genome shotgun (WGS) entry which is preliminary data.</text>
</comment>
<dbReference type="Gene3D" id="2.40.50.100">
    <property type="match status" value="2"/>
</dbReference>
<dbReference type="Proteomes" id="UP000741360">
    <property type="component" value="Unassembled WGS sequence"/>
</dbReference>
<dbReference type="AlphaFoldDB" id="A0A932GLY3"/>
<accession>A0A932GLY3</accession>
<reference evidence="6" key="1">
    <citation type="submission" date="2020-07" db="EMBL/GenBank/DDBJ databases">
        <title>Huge and variable diversity of episymbiotic CPR bacteria and DPANN archaea in groundwater ecosystems.</title>
        <authorList>
            <person name="He C.Y."/>
            <person name="Keren R."/>
            <person name="Whittaker M."/>
            <person name="Farag I.F."/>
            <person name="Doudna J."/>
            <person name="Cate J.H.D."/>
            <person name="Banfield J.F."/>
        </authorList>
    </citation>
    <scope>NUCLEOTIDE SEQUENCE</scope>
    <source>
        <strain evidence="6">NC_groundwater_717_Ag_S-0.2um_59_8</strain>
    </source>
</reference>
<protein>
    <submittedName>
        <fullName evidence="6">Efflux RND transporter periplasmic adaptor subunit</fullName>
    </submittedName>
</protein>
<dbReference type="FunFam" id="2.40.30.170:FF:000010">
    <property type="entry name" value="Efflux RND transporter periplasmic adaptor subunit"/>
    <property type="match status" value="1"/>
</dbReference>
<evidence type="ECO:0000256" key="2">
    <source>
        <dbReference type="SAM" id="Coils"/>
    </source>
</evidence>
<proteinExistence type="inferred from homology"/>
<dbReference type="Gene3D" id="2.40.420.20">
    <property type="match status" value="1"/>
</dbReference>
<evidence type="ECO:0000313" key="6">
    <source>
        <dbReference type="EMBL" id="MBI3013467.1"/>
    </source>
</evidence>
<dbReference type="InterPro" id="IPR058637">
    <property type="entry name" value="YknX-like_C"/>
</dbReference>
<dbReference type="Pfam" id="PF25881">
    <property type="entry name" value="HH_YBHG"/>
    <property type="match status" value="1"/>
</dbReference>
<dbReference type="GO" id="GO:0015562">
    <property type="term" value="F:efflux transmembrane transporter activity"/>
    <property type="evidence" value="ECO:0007669"/>
    <property type="project" value="TreeGrafter"/>
</dbReference>
<evidence type="ECO:0000313" key="7">
    <source>
        <dbReference type="Proteomes" id="UP000741360"/>
    </source>
</evidence>
<evidence type="ECO:0000256" key="1">
    <source>
        <dbReference type="ARBA" id="ARBA00009477"/>
    </source>
</evidence>
<dbReference type="GO" id="GO:1990281">
    <property type="term" value="C:efflux pump complex"/>
    <property type="evidence" value="ECO:0007669"/>
    <property type="project" value="TreeGrafter"/>
</dbReference>
<gene>
    <name evidence="6" type="ORF">HYY65_00045</name>
</gene>
<dbReference type="Pfam" id="PF25954">
    <property type="entry name" value="Beta-barrel_RND_2"/>
    <property type="match status" value="1"/>
</dbReference>
<sequence length="421" mass="46125">MRSRKLKIAGIFLLIALGAFAGYRLLPVPGTKAEEPRRSRTQVFPVRIQKVSPGDIEYRLTATGDILALMQVDLHPRVSGYLQSVPVQIGMRVAQGQVIAVVDQAEITQKVREAEAVLAKARAQMAEVRAGARPEELAQAEESWRQTKSRLENARINLERVRSLVRNGYVARQELDNAQLAYELAEAQSVAATNQLELVRKGARAEVREAMEAQVKQAEATLNQQRLQLENTVVRAPFSGNISRRFVDPGALVSTSTPLVTVVHSDTVKVLVNILEKDLPLIKVGAAIFVRTDAYPDKVFQGQVVRLNSAFETASRTLVAEAHIQNPGGALKPGMFARVEVLLARKSAVLRVPTDALLRDEERKATFLYVVNGDKVSRRPVTTGLSQDSATEVVSGLKEGEAVVTVGHQRLRDGASVQVIQ</sequence>
<feature type="domain" description="YbhG-like alpha-helical hairpin" evidence="3">
    <location>
        <begin position="104"/>
        <end position="231"/>
    </location>
</feature>
<dbReference type="EMBL" id="JACPSX010000001">
    <property type="protein sequence ID" value="MBI3013467.1"/>
    <property type="molecule type" value="Genomic_DNA"/>
</dbReference>
<dbReference type="Gene3D" id="1.10.287.470">
    <property type="entry name" value="Helix hairpin bin"/>
    <property type="match status" value="1"/>
</dbReference>
<evidence type="ECO:0000259" key="3">
    <source>
        <dbReference type="Pfam" id="PF25881"/>
    </source>
</evidence>
<feature type="domain" description="CusB-like beta-barrel" evidence="4">
    <location>
        <begin position="270"/>
        <end position="341"/>
    </location>
</feature>
<dbReference type="Gene3D" id="2.40.30.170">
    <property type="match status" value="1"/>
</dbReference>
<evidence type="ECO:0000259" key="5">
    <source>
        <dbReference type="Pfam" id="PF25989"/>
    </source>
</evidence>
<dbReference type="Pfam" id="PF25989">
    <property type="entry name" value="YknX_C"/>
    <property type="match status" value="1"/>
</dbReference>
<keyword evidence="2" id="KW-0175">Coiled coil</keyword>
<name>A0A932GLY3_UNCTE</name>
<dbReference type="SUPFAM" id="SSF111369">
    <property type="entry name" value="HlyD-like secretion proteins"/>
    <property type="match status" value="3"/>
</dbReference>
<dbReference type="PANTHER" id="PTHR30469">
    <property type="entry name" value="MULTIDRUG RESISTANCE PROTEIN MDTA"/>
    <property type="match status" value="1"/>
</dbReference>
<dbReference type="NCBIfam" id="TIGR01730">
    <property type="entry name" value="RND_mfp"/>
    <property type="match status" value="1"/>
</dbReference>
<comment type="similarity">
    <text evidence="1">Belongs to the membrane fusion protein (MFP) (TC 8.A.1) family.</text>
</comment>
<evidence type="ECO:0000259" key="4">
    <source>
        <dbReference type="Pfam" id="PF25954"/>
    </source>
</evidence>
<dbReference type="InterPro" id="IPR059052">
    <property type="entry name" value="HH_YbhG-like"/>
</dbReference>
<dbReference type="InterPro" id="IPR058792">
    <property type="entry name" value="Beta-barrel_RND_2"/>
</dbReference>
<feature type="coiled-coil region" evidence="2">
    <location>
        <begin position="104"/>
        <end position="235"/>
    </location>
</feature>
<dbReference type="InterPro" id="IPR006143">
    <property type="entry name" value="RND_pump_MFP"/>
</dbReference>
<organism evidence="6 7">
    <name type="scientific">Tectimicrobiota bacterium</name>
    <dbReference type="NCBI Taxonomy" id="2528274"/>
    <lineage>
        <taxon>Bacteria</taxon>
        <taxon>Pseudomonadati</taxon>
        <taxon>Nitrospinota/Tectimicrobiota group</taxon>
        <taxon>Candidatus Tectimicrobiota</taxon>
    </lineage>
</organism>
<feature type="domain" description="YknX-like C-terminal permuted SH3-like" evidence="5">
    <location>
        <begin position="349"/>
        <end position="419"/>
    </location>
</feature>